<organism evidence="11 12">
    <name type="scientific">Hyphococcus lacteus</name>
    <dbReference type="NCBI Taxonomy" id="3143536"/>
    <lineage>
        <taxon>Bacteria</taxon>
        <taxon>Pseudomonadati</taxon>
        <taxon>Pseudomonadota</taxon>
        <taxon>Alphaproteobacteria</taxon>
        <taxon>Parvularculales</taxon>
        <taxon>Parvularculaceae</taxon>
        <taxon>Hyphococcus</taxon>
    </lineage>
</organism>
<name>A0ABV3Z750_9PROT</name>
<keyword evidence="6 9" id="KW-0067">ATP-binding</keyword>
<dbReference type="GO" id="GO:0004749">
    <property type="term" value="F:ribose phosphate diphosphokinase activity"/>
    <property type="evidence" value="ECO:0007669"/>
    <property type="project" value="UniProtKB-EC"/>
</dbReference>
<dbReference type="Pfam" id="PF13793">
    <property type="entry name" value="Pribosyltran_N"/>
    <property type="match status" value="1"/>
</dbReference>
<proteinExistence type="inferred from homology"/>
<comment type="function">
    <text evidence="9">Involved in the biosynthesis of the central metabolite phospho-alpha-D-ribosyl-1-pyrophosphate (PRPP) via the transfer of pyrophosphoryl group from ATP to 1-hydroxyl of ribose-5-phosphate (Rib-5-P).</text>
</comment>
<dbReference type="InterPro" id="IPR029057">
    <property type="entry name" value="PRTase-like"/>
</dbReference>
<dbReference type="NCBIfam" id="TIGR01251">
    <property type="entry name" value="ribP_PPkin"/>
    <property type="match status" value="1"/>
</dbReference>
<evidence type="ECO:0000313" key="11">
    <source>
        <dbReference type="EMBL" id="MEX6634641.1"/>
    </source>
</evidence>
<keyword evidence="9" id="KW-0963">Cytoplasm</keyword>
<accession>A0ABV3Z750</accession>
<feature type="binding site" evidence="9">
    <location>
        <begin position="34"/>
        <end position="36"/>
    </location>
    <ligand>
        <name>ATP</name>
        <dbReference type="ChEBI" id="CHEBI:30616"/>
    </ligand>
</feature>
<dbReference type="HAMAP" id="MF_00583_B">
    <property type="entry name" value="RibP_PPkinase_B"/>
    <property type="match status" value="1"/>
</dbReference>
<feature type="active site" evidence="9">
    <location>
        <position position="193"/>
    </location>
</feature>
<evidence type="ECO:0000256" key="8">
    <source>
        <dbReference type="ARBA" id="ARBA00049535"/>
    </source>
</evidence>
<dbReference type="Proteomes" id="UP001560685">
    <property type="component" value="Unassembled WGS sequence"/>
</dbReference>
<evidence type="ECO:0000256" key="3">
    <source>
        <dbReference type="ARBA" id="ARBA00022727"/>
    </source>
</evidence>
<comment type="catalytic activity">
    <reaction evidence="8 9">
        <text>D-ribose 5-phosphate + ATP = 5-phospho-alpha-D-ribose 1-diphosphate + AMP + H(+)</text>
        <dbReference type="Rhea" id="RHEA:15609"/>
        <dbReference type="ChEBI" id="CHEBI:15378"/>
        <dbReference type="ChEBI" id="CHEBI:30616"/>
        <dbReference type="ChEBI" id="CHEBI:58017"/>
        <dbReference type="ChEBI" id="CHEBI:78346"/>
        <dbReference type="ChEBI" id="CHEBI:456215"/>
        <dbReference type="EC" id="2.7.6.1"/>
    </reaction>
</comment>
<dbReference type="InterPro" id="IPR000836">
    <property type="entry name" value="PRTase_dom"/>
</dbReference>
<comment type="pathway">
    <text evidence="9">Metabolic intermediate biosynthesis; 5-phospho-alpha-D-ribose 1-diphosphate biosynthesis; 5-phospho-alpha-D-ribose 1-diphosphate from D-ribose 5-phosphate (route I): step 1/1.</text>
</comment>
<reference evidence="11 12" key="1">
    <citation type="submission" date="2024-05" db="EMBL/GenBank/DDBJ databases">
        <title>Three bacterial strains, DH-69, EH-24, and ECK-19 isolated from coastal sediments.</title>
        <authorList>
            <person name="Ye Y.-Q."/>
            <person name="Du Z.-J."/>
        </authorList>
    </citation>
    <scope>NUCLEOTIDE SEQUENCE [LARGE SCALE GENOMIC DNA]</scope>
    <source>
        <strain evidence="11 12">ECK-19</strain>
    </source>
</reference>
<feature type="binding site" evidence="9">
    <location>
        <position position="127"/>
    </location>
    <ligand>
        <name>Mg(2+)</name>
        <dbReference type="ChEBI" id="CHEBI:18420"/>
    </ligand>
</feature>
<keyword evidence="4 9" id="KW-0547">Nucleotide-binding</keyword>
<dbReference type="Gene3D" id="3.40.50.2020">
    <property type="match status" value="2"/>
</dbReference>
<protein>
    <recommendedName>
        <fullName evidence="9">Ribose-phosphate pyrophosphokinase</fullName>
        <shortName evidence="9">RPPK</shortName>
        <ecNumber evidence="9">2.7.6.1</ecNumber>
    </recommendedName>
    <alternativeName>
        <fullName evidence="9">5-phospho-D-ribosyl alpha-1-diphosphate synthase</fullName>
    </alternativeName>
    <alternativeName>
        <fullName evidence="9">Phosphoribosyl diphosphate synthase</fullName>
    </alternativeName>
    <alternativeName>
        <fullName evidence="9">Phosphoribosyl pyrophosphate synthase</fullName>
        <shortName evidence="9">P-Rib-PP synthase</shortName>
        <shortName evidence="9">PRPP synthase</shortName>
        <shortName evidence="9">PRPPase</shortName>
    </alternativeName>
</protein>
<comment type="similarity">
    <text evidence="9">Belongs to the ribose-phosphate pyrophosphokinase family. Class I subfamily.</text>
</comment>
<evidence type="ECO:0000259" key="10">
    <source>
        <dbReference type="Pfam" id="PF13793"/>
    </source>
</evidence>
<comment type="caution">
    <text evidence="11">The sequence shown here is derived from an EMBL/GenBank/DDBJ whole genome shotgun (WGS) entry which is preliminary data.</text>
</comment>
<dbReference type="InterPro" id="IPR037515">
    <property type="entry name" value="Rib-P_diPkinase_bac"/>
</dbReference>
<evidence type="ECO:0000313" key="12">
    <source>
        <dbReference type="Proteomes" id="UP001560685"/>
    </source>
</evidence>
<keyword evidence="2 9" id="KW-0479">Metal-binding</keyword>
<feature type="domain" description="Ribose-phosphate pyrophosphokinase N-terminal" evidence="10">
    <location>
        <begin position="1"/>
        <end position="117"/>
    </location>
</feature>
<dbReference type="SUPFAM" id="SSF53271">
    <property type="entry name" value="PRTase-like"/>
    <property type="match status" value="1"/>
</dbReference>
<keyword evidence="1 9" id="KW-0808">Transferase</keyword>
<evidence type="ECO:0000256" key="4">
    <source>
        <dbReference type="ARBA" id="ARBA00022741"/>
    </source>
</evidence>
<feature type="binding site" evidence="9">
    <location>
        <begin position="223"/>
        <end position="227"/>
    </location>
    <ligand>
        <name>D-ribose 5-phosphate</name>
        <dbReference type="ChEBI" id="CHEBI:78346"/>
    </ligand>
</feature>
<gene>
    <name evidence="9" type="primary">prs</name>
    <name evidence="11" type="ORF">ABFZ84_13895</name>
</gene>
<feature type="binding site" evidence="9">
    <location>
        <position position="169"/>
    </location>
    <ligand>
        <name>Mg(2+)</name>
        <dbReference type="ChEBI" id="CHEBI:18420"/>
    </ligand>
</feature>
<keyword evidence="5 9" id="KW-0418">Kinase</keyword>
<dbReference type="EC" id="2.7.6.1" evidence="9"/>
<keyword evidence="3 9" id="KW-0545">Nucleotide biosynthesis</keyword>
<dbReference type="EMBL" id="JBEHZE010000002">
    <property type="protein sequence ID" value="MEX6634641.1"/>
    <property type="molecule type" value="Genomic_DNA"/>
</dbReference>
<dbReference type="PANTHER" id="PTHR10210">
    <property type="entry name" value="RIBOSE-PHOSPHATE DIPHOSPHOKINASE FAMILY MEMBER"/>
    <property type="match status" value="1"/>
</dbReference>
<evidence type="ECO:0000256" key="6">
    <source>
        <dbReference type="ARBA" id="ARBA00022840"/>
    </source>
</evidence>
<dbReference type="SMART" id="SM01400">
    <property type="entry name" value="Pribosyltran_N"/>
    <property type="match status" value="1"/>
</dbReference>
<keyword evidence="7 9" id="KW-0460">Magnesium</keyword>
<evidence type="ECO:0000256" key="1">
    <source>
        <dbReference type="ARBA" id="ARBA00022679"/>
    </source>
</evidence>
<dbReference type="NCBIfam" id="NF002320">
    <property type="entry name" value="PRK01259.1"/>
    <property type="match status" value="1"/>
</dbReference>
<comment type="subcellular location">
    <subcellularLocation>
        <location evidence="9">Cytoplasm</location>
    </subcellularLocation>
</comment>
<feature type="binding site" evidence="9">
    <location>
        <position position="195"/>
    </location>
    <ligand>
        <name>D-ribose 5-phosphate</name>
        <dbReference type="ChEBI" id="CHEBI:78346"/>
    </ligand>
</feature>
<evidence type="ECO:0000256" key="2">
    <source>
        <dbReference type="ARBA" id="ARBA00022723"/>
    </source>
</evidence>
<evidence type="ECO:0000256" key="9">
    <source>
        <dbReference type="HAMAP-Rule" id="MF_00583"/>
    </source>
</evidence>
<comment type="subunit">
    <text evidence="9">Homohexamer.</text>
</comment>
<sequence>MKLIAGNSNRRLVEAISKRLATTPARAEIKTFKDGEVFVEIQENVRGEDVFVIQSTSYPANDNLMELLITMDALSRASASRITAVIPYFGYARQDRKAGPRTPISAKLVANLITSAGADRVLTVDLHAGQIQGFFDIPTDNLYAVKEFERRIREINNNDLSSVTVVSPDVGGVVRARALAKKLEDRPLAIVDKRREGPGLSEVMNIIGDVDGRDCVIFDDIVDSGGTLCNAAEALMAEGAKSVTACVTHGVLSDHAERRVMKSDALCRLIITDSIETRKEVAECPKIEEVSIATLLAEAIRRIANEESVSSLFD</sequence>
<evidence type="ECO:0000256" key="5">
    <source>
        <dbReference type="ARBA" id="ARBA00022777"/>
    </source>
</evidence>
<feature type="binding site" evidence="9">
    <location>
        <position position="219"/>
    </location>
    <ligand>
        <name>D-ribose 5-phosphate</name>
        <dbReference type="ChEBI" id="CHEBI:78346"/>
    </ligand>
</feature>
<dbReference type="RefSeq" id="WP_369314685.1">
    <property type="nucleotide sequence ID" value="NZ_JBEHZE010000002.1"/>
</dbReference>
<feature type="binding site" evidence="9">
    <location>
        <begin position="93"/>
        <end position="94"/>
    </location>
    <ligand>
        <name>ATP</name>
        <dbReference type="ChEBI" id="CHEBI:30616"/>
    </ligand>
</feature>
<comment type="cofactor">
    <cofactor evidence="9">
        <name>Mg(2+)</name>
        <dbReference type="ChEBI" id="CHEBI:18420"/>
    </cofactor>
    <text evidence="9">Binds 2 Mg(2+) ions per subunit.</text>
</comment>
<dbReference type="InterPro" id="IPR029099">
    <property type="entry name" value="Pribosyltran_N"/>
</dbReference>
<dbReference type="CDD" id="cd06223">
    <property type="entry name" value="PRTases_typeI"/>
    <property type="match status" value="1"/>
</dbReference>
<dbReference type="Pfam" id="PF14572">
    <property type="entry name" value="Pribosyl_synth"/>
    <property type="match status" value="1"/>
</dbReference>
<dbReference type="PROSITE" id="PS00114">
    <property type="entry name" value="PRPP_SYNTHASE"/>
    <property type="match status" value="1"/>
</dbReference>
<evidence type="ECO:0000256" key="7">
    <source>
        <dbReference type="ARBA" id="ARBA00022842"/>
    </source>
</evidence>
<dbReference type="InterPro" id="IPR005946">
    <property type="entry name" value="Rib-P_diPkinase"/>
</dbReference>
<dbReference type="InterPro" id="IPR000842">
    <property type="entry name" value="PRib_PP_synth_CS"/>
</dbReference>
<keyword evidence="12" id="KW-1185">Reference proteome</keyword>
<dbReference type="PANTHER" id="PTHR10210:SF41">
    <property type="entry name" value="RIBOSE-PHOSPHATE PYROPHOSPHOKINASE 1, CHLOROPLASTIC"/>
    <property type="match status" value="1"/>
</dbReference>